<keyword evidence="2 3" id="KW-0238">DNA-binding</keyword>
<dbReference type="PANTHER" id="PTHR47691">
    <property type="entry name" value="REGULATOR-RELATED"/>
    <property type="match status" value="1"/>
</dbReference>
<dbReference type="InterPro" id="IPR016032">
    <property type="entry name" value="Sig_transdc_resp-reg_C-effctor"/>
</dbReference>
<dbReference type="InterPro" id="IPR005158">
    <property type="entry name" value="BTAD"/>
</dbReference>
<dbReference type="GO" id="GO:0000160">
    <property type="term" value="P:phosphorelay signal transduction system"/>
    <property type="evidence" value="ECO:0007669"/>
    <property type="project" value="InterPro"/>
</dbReference>
<evidence type="ECO:0000313" key="7">
    <source>
        <dbReference type="Proteomes" id="UP000184452"/>
    </source>
</evidence>
<dbReference type="Gene3D" id="3.40.50.300">
    <property type="entry name" value="P-loop containing nucleotide triphosphate hydrolases"/>
    <property type="match status" value="1"/>
</dbReference>
<comment type="similarity">
    <text evidence="1">Belongs to the AfsR/DnrI/RedD regulatory family.</text>
</comment>
<dbReference type="GO" id="GO:0006355">
    <property type="term" value="P:regulation of DNA-templated transcription"/>
    <property type="evidence" value="ECO:0007669"/>
    <property type="project" value="InterPro"/>
</dbReference>
<dbReference type="RefSeq" id="WP_073380942.1">
    <property type="nucleotide sequence ID" value="NZ_FQZK01000013.1"/>
</dbReference>
<dbReference type="InterPro" id="IPR036388">
    <property type="entry name" value="WH-like_DNA-bd_sf"/>
</dbReference>
<dbReference type="SMART" id="SM01043">
    <property type="entry name" value="BTAD"/>
    <property type="match status" value="1"/>
</dbReference>
<evidence type="ECO:0000256" key="2">
    <source>
        <dbReference type="ARBA" id="ARBA00023125"/>
    </source>
</evidence>
<dbReference type="InterPro" id="IPR058852">
    <property type="entry name" value="HTH_77"/>
</dbReference>
<dbReference type="Gene3D" id="1.25.40.10">
    <property type="entry name" value="Tetratricopeptide repeat domain"/>
    <property type="match status" value="1"/>
</dbReference>
<gene>
    <name evidence="6" type="ORF">SAMN05421803_11336</name>
</gene>
<evidence type="ECO:0000256" key="3">
    <source>
        <dbReference type="PROSITE-ProRule" id="PRU01091"/>
    </source>
</evidence>
<feature type="compositionally biased region" description="Low complexity" evidence="4">
    <location>
        <begin position="338"/>
        <end position="399"/>
    </location>
</feature>
<evidence type="ECO:0000256" key="1">
    <source>
        <dbReference type="ARBA" id="ARBA00005820"/>
    </source>
</evidence>
<dbReference type="PANTHER" id="PTHR47691:SF3">
    <property type="entry name" value="HTH-TYPE TRANSCRIPTIONAL REGULATOR RV0890C-RELATED"/>
    <property type="match status" value="1"/>
</dbReference>
<dbReference type="CDD" id="cd15831">
    <property type="entry name" value="BTAD"/>
    <property type="match status" value="1"/>
</dbReference>
<dbReference type="Proteomes" id="UP000184452">
    <property type="component" value="Unassembled WGS sequence"/>
</dbReference>
<feature type="compositionally biased region" description="Gly residues" evidence="4">
    <location>
        <begin position="287"/>
        <end position="307"/>
    </location>
</feature>
<reference evidence="6 7" key="1">
    <citation type="submission" date="2016-11" db="EMBL/GenBank/DDBJ databases">
        <authorList>
            <person name="Jaros S."/>
            <person name="Januszkiewicz K."/>
            <person name="Wedrychowicz H."/>
        </authorList>
    </citation>
    <scope>NUCLEOTIDE SEQUENCE [LARGE SCALE GENOMIC DNA]</scope>
    <source>
        <strain evidence="6 7">CGMCC 4.5723</strain>
    </source>
</reference>
<proteinExistence type="inferred from homology"/>
<evidence type="ECO:0000256" key="4">
    <source>
        <dbReference type="SAM" id="MobiDB-lite"/>
    </source>
</evidence>
<dbReference type="SMART" id="SM00862">
    <property type="entry name" value="Trans_reg_C"/>
    <property type="match status" value="1"/>
</dbReference>
<dbReference type="InterPro" id="IPR027417">
    <property type="entry name" value="P-loop_NTPase"/>
</dbReference>
<dbReference type="EMBL" id="FQZK01000013">
    <property type="protein sequence ID" value="SHK05991.1"/>
    <property type="molecule type" value="Genomic_DNA"/>
</dbReference>
<dbReference type="SUPFAM" id="SSF52540">
    <property type="entry name" value="P-loop containing nucleoside triphosphate hydrolases"/>
    <property type="match status" value="1"/>
</dbReference>
<feature type="domain" description="OmpR/PhoB-type" evidence="5">
    <location>
        <begin position="1"/>
        <end position="91"/>
    </location>
</feature>
<dbReference type="PROSITE" id="PS51755">
    <property type="entry name" value="OMPR_PHOB"/>
    <property type="match status" value="1"/>
</dbReference>
<feature type="region of interest" description="Disordered" evidence="4">
    <location>
        <begin position="242"/>
        <end position="422"/>
    </location>
</feature>
<protein>
    <submittedName>
        <fullName evidence="6">Predicted ATPase</fullName>
    </submittedName>
</protein>
<evidence type="ECO:0000259" key="5">
    <source>
        <dbReference type="PROSITE" id="PS51755"/>
    </source>
</evidence>
<accession>A0A1M6PDI3</accession>
<dbReference type="STRING" id="758803.SAMN05421803_11336"/>
<dbReference type="Gene3D" id="1.10.10.10">
    <property type="entry name" value="Winged helix-like DNA-binding domain superfamily/Winged helix DNA-binding domain"/>
    <property type="match status" value="1"/>
</dbReference>
<dbReference type="SUPFAM" id="SSF48452">
    <property type="entry name" value="TPR-like"/>
    <property type="match status" value="1"/>
</dbReference>
<dbReference type="Pfam" id="PF00486">
    <property type="entry name" value="Trans_reg_C"/>
    <property type="match status" value="1"/>
</dbReference>
<dbReference type="Pfam" id="PF03704">
    <property type="entry name" value="BTAD"/>
    <property type="match status" value="1"/>
</dbReference>
<evidence type="ECO:0000313" key="6">
    <source>
        <dbReference type="EMBL" id="SHK05991.1"/>
    </source>
</evidence>
<dbReference type="InterPro" id="IPR011990">
    <property type="entry name" value="TPR-like_helical_dom_sf"/>
</dbReference>
<dbReference type="SUPFAM" id="SSF46894">
    <property type="entry name" value="C-terminal effector domain of the bipartite response regulators"/>
    <property type="match status" value="1"/>
</dbReference>
<feature type="DNA-binding region" description="OmpR/PhoB-type" evidence="3">
    <location>
        <begin position="1"/>
        <end position="91"/>
    </location>
</feature>
<dbReference type="AlphaFoldDB" id="A0A1M6PDI3"/>
<dbReference type="InterPro" id="IPR001867">
    <property type="entry name" value="OmpR/PhoB-type_DNA-bd"/>
</dbReference>
<organism evidence="6 7">
    <name type="scientific">Nocardiopsis flavescens</name>
    <dbReference type="NCBI Taxonomy" id="758803"/>
    <lineage>
        <taxon>Bacteria</taxon>
        <taxon>Bacillati</taxon>
        <taxon>Actinomycetota</taxon>
        <taxon>Actinomycetes</taxon>
        <taxon>Streptosporangiales</taxon>
        <taxon>Nocardiopsidaceae</taxon>
        <taxon>Nocardiopsis</taxon>
    </lineage>
</organism>
<name>A0A1M6PDI3_9ACTN</name>
<dbReference type="GO" id="GO:0003677">
    <property type="term" value="F:DNA binding"/>
    <property type="evidence" value="ECO:0007669"/>
    <property type="project" value="UniProtKB-UniRule"/>
</dbReference>
<sequence>MRFSILGPLLVHDASGEPVTIGGARLRTLLGLLLLRPGQWVAADHLLESVWTGAPPAGAANALQALVSRLRRSLADGAPVQGGPEGYRLGVTPDRVDLFVFEDLVRAGRDHRAGGRPAPALADLERALGLWRGPALVDLTARGLAEGSAVRLEQTHLTAREERLAALLDLGRTADAVAEAEALAGEEPHRERPVELRLRALAAAGRTADALAAYRRFRDDLADALGLDPSAHLEEVHLRLLRGGPAAPGGPSLPPAPGPGGASPPGRPAAGPAVPGVGGARAFAGAGEAGPAGPAAGGPHPGAGPSGAGPTVLGAEGVPPGAGPSETGPAAPGTDGVRAFAGSSGAGPAAVPGAGGVRAFTDPSEAGATAPGAGSAGSSEAGSADPAAVPAAPEPWAGRGSPGPVPAAGGGSAPAGLPGAAAAPAAEGRDAVALHLPVPLTGFVPRPEVDLAVDLLTRGRLVTLLGPGGAGKTRLAVEGTAAFARARPDLSARGAWFVELAPLTEGASLPEAVADTLGLREHALLRARSAPPPPPAERVAAFIADHPVLLVLDNCEHLVDDAARFAALLLARCPRLRVLATSREPLGTPGEHLLPVPSLTLPAEHARAAEAATAPSVVLFAERARAVRADFAVTDGNAAHVVRVVRALDGMPLALELAAARLRVMTPAQLADRLDDRFRLLGGGVRGTPRHSTLRAVVDWSWDLLGEAERRLLRRLSVFAGGADLESVERVCADPDARGTVAGHDVWTVLFALVDKSLVIAEEPRRPESPPRYRLLETVRAYAAERLAGAGETAAVRDAHARSVRDLWREADPLLRGPRQGELLARLHDEGDGFAAALRWAVERGDAELGLDLIEYSQWYWTLGDFLEPLARWSAQVLALTGGRVPPGRSVAYAGCLLHRASVDADSLGDVQEHIAAIEAVLAAEGHIPEEHPLLVYGLMYRAMAEGVDGATRERITRALEQPDPWMRAMVRMLLSLVDTLGGRLGPALEGAERALEEFRALGDSWGVCQSLAQVVDAHRFDDLERCERLLEEGVALAEAGGLRSMAVVFRVCGVQMLIARGELVGARAVLDLLAEQGRPSQPEHVVLALLVEAQWANEAGDQQLARALVERIQAMMEALGGFAPTYVEVGACALAATISWYEGDPARARREAARAWWTVIGVMGPVRAELLDVLAAVEERADPCRAALLTGWGRALRGVADATDPLAVRTAGLLGDRLGAREFARLVGEGADLAPDEALDAASRWLAGAVPEEAPADRR</sequence>
<keyword evidence="7" id="KW-1185">Reference proteome</keyword>
<feature type="compositionally biased region" description="Low complexity" evidence="4">
    <location>
        <begin position="268"/>
        <end position="286"/>
    </location>
</feature>
<dbReference type="Pfam" id="PF25872">
    <property type="entry name" value="HTH_77"/>
    <property type="match status" value="1"/>
</dbReference>
<dbReference type="PRINTS" id="PR00364">
    <property type="entry name" value="DISEASERSIST"/>
</dbReference>